<dbReference type="PROSITE" id="PS50943">
    <property type="entry name" value="HTH_CROC1"/>
    <property type="match status" value="1"/>
</dbReference>
<dbReference type="InterPro" id="IPR001387">
    <property type="entry name" value="Cro/C1-type_HTH"/>
</dbReference>
<reference evidence="2 3" key="1">
    <citation type="submission" date="2017-03" db="EMBL/GenBank/DDBJ databases">
        <authorList>
            <person name="Afonso C.L."/>
            <person name="Miller P.J."/>
            <person name="Scott M.A."/>
            <person name="Spackman E."/>
            <person name="Goraichik I."/>
            <person name="Dimitrov K.M."/>
            <person name="Suarez D.L."/>
            <person name="Swayne D.E."/>
        </authorList>
    </citation>
    <scope>NUCLEOTIDE SEQUENCE [LARGE SCALE GENOMIC DNA]</scope>
    <source>
        <strain evidence="2 3">CNRZ 918</strain>
    </source>
</reference>
<dbReference type="CDD" id="cd00093">
    <property type="entry name" value="HTH_XRE"/>
    <property type="match status" value="1"/>
</dbReference>
<dbReference type="RefSeq" id="WP_101620402.1">
    <property type="nucleotide sequence ID" value="NZ_FXZD01000007.1"/>
</dbReference>
<evidence type="ECO:0000313" key="3">
    <source>
        <dbReference type="Proteomes" id="UP000234433"/>
    </source>
</evidence>
<evidence type="ECO:0000259" key="1">
    <source>
        <dbReference type="PROSITE" id="PS50943"/>
    </source>
</evidence>
<dbReference type="Proteomes" id="UP000234433">
    <property type="component" value="Unassembled WGS sequence"/>
</dbReference>
<dbReference type="SMART" id="SM00530">
    <property type="entry name" value="HTH_XRE"/>
    <property type="match status" value="1"/>
</dbReference>
<dbReference type="EMBL" id="FXZD01000007">
    <property type="protein sequence ID" value="SMX97664.1"/>
    <property type="molecule type" value="Genomic_DNA"/>
</dbReference>
<accession>A0A2H1KDP5</accession>
<dbReference type="OrthoDB" id="135105at2"/>
<protein>
    <recommendedName>
        <fullName evidence="1">HTH cro/C1-type domain-containing protein</fullName>
    </recommendedName>
</protein>
<dbReference type="InterPro" id="IPR010982">
    <property type="entry name" value="Lambda_DNA-bd_dom_sf"/>
</dbReference>
<dbReference type="AlphaFoldDB" id="A0A2H1KDP5"/>
<dbReference type="GO" id="GO:0003677">
    <property type="term" value="F:DNA binding"/>
    <property type="evidence" value="ECO:0007669"/>
    <property type="project" value="InterPro"/>
</dbReference>
<proteinExistence type="predicted"/>
<dbReference type="SUPFAM" id="SSF47413">
    <property type="entry name" value="lambda repressor-like DNA-binding domains"/>
    <property type="match status" value="1"/>
</dbReference>
<gene>
    <name evidence="2" type="ORF">BANT918_02347</name>
</gene>
<organism evidence="2 3">
    <name type="scientific">Brevibacterium antiquum CNRZ 918</name>
    <dbReference type="NCBI Taxonomy" id="1255637"/>
    <lineage>
        <taxon>Bacteria</taxon>
        <taxon>Bacillati</taxon>
        <taxon>Actinomycetota</taxon>
        <taxon>Actinomycetes</taxon>
        <taxon>Micrococcales</taxon>
        <taxon>Brevibacteriaceae</taxon>
        <taxon>Brevibacterium</taxon>
    </lineage>
</organism>
<evidence type="ECO:0000313" key="2">
    <source>
        <dbReference type="EMBL" id="SMX97664.1"/>
    </source>
</evidence>
<sequence>MATKYEETRRGFTARPHKSQIRTLMKFQRWTNATLAIRASVSPSTIGNMLGSRNCCTPETAGKVAKALGVETEDLFTIERIRYAA</sequence>
<dbReference type="Gene3D" id="1.10.260.40">
    <property type="entry name" value="lambda repressor-like DNA-binding domains"/>
    <property type="match status" value="1"/>
</dbReference>
<feature type="domain" description="HTH cro/C1-type" evidence="1">
    <location>
        <begin position="21"/>
        <end position="75"/>
    </location>
</feature>
<name>A0A2H1KDP5_9MICO</name>